<organism evidence="3 4">
    <name type="scientific">Actinoalloteichus fjordicus</name>
    <dbReference type="NCBI Taxonomy" id="1612552"/>
    <lineage>
        <taxon>Bacteria</taxon>
        <taxon>Bacillati</taxon>
        <taxon>Actinomycetota</taxon>
        <taxon>Actinomycetes</taxon>
        <taxon>Pseudonocardiales</taxon>
        <taxon>Pseudonocardiaceae</taxon>
        <taxon>Actinoalloteichus</taxon>
    </lineage>
</organism>
<dbReference type="Gene3D" id="1.10.10.10">
    <property type="entry name" value="Winged helix-like DNA-binding domain superfamily/Winged helix DNA-binding domain"/>
    <property type="match status" value="1"/>
</dbReference>
<evidence type="ECO:0000313" key="4">
    <source>
        <dbReference type="Proteomes" id="UP000185511"/>
    </source>
</evidence>
<dbReference type="PANTHER" id="PTHR33164">
    <property type="entry name" value="TRANSCRIPTIONAL REGULATOR, MARR FAMILY"/>
    <property type="match status" value="1"/>
</dbReference>
<evidence type="ECO:0000256" key="1">
    <source>
        <dbReference type="SAM" id="MobiDB-lite"/>
    </source>
</evidence>
<feature type="compositionally biased region" description="Polar residues" evidence="1">
    <location>
        <begin position="195"/>
        <end position="206"/>
    </location>
</feature>
<keyword evidence="4" id="KW-1185">Reference proteome</keyword>
<dbReference type="KEGG" id="acad:UA74_18885"/>
<dbReference type="RefSeq" id="WP_075741466.1">
    <property type="nucleotide sequence ID" value="NZ_CP016076.1"/>
</dbReference>
<dbReference type="EMBL" id="CP016076">
    <property type="protein sequence ID" value="APU15805.1"/>
    <property type="molecule type" value="Genomic_DNA"/>
</dbReference>
<protein>
    <submittedName>
        <fullName evidence="3">Transcriptional regulator</fullName>
    </submittedName>
</protein>
<dbReference type="Proteomes" id="UP000185511">
    <property type="component" value="Chromosome"/>
</dbReference>
<dbReference type="InterPro" id="IPR036390">
    <property type="entry name" value="WH_DNA-bd_sf"/>
</dbReference>
<evidence type="ECO:0000259" key="2">
    <source>
        <dbReference type="PROSITE" id="PS50995"/>
    </source>
</evidence>
<sequence length="223" mass="23933">MTDPNWLDDDQQRAWLGYRRMRLLLDARIARELSVDSGLSMPDYDVLSTLSESPGHRRRISELADRMLWSKSRLSHHLTRMEQRDLVGREECADDGRAAVVALTDAGLRTLAAAAPGHVDTVREYFIDLLTPAQLAVFVEIATTVVENLGEPPTGRDGPAAVASAAVRSSAGTSAAATSPAATSSGATDPAAMNQEATNQEATDQEATTSAASMRARRGRARS</sequence>
<reference evidence="4" key="1">
    <citation type="submission" date="2016-06" db="EMBL/GenBank/DDBJ databases">
        <title>Complete genome sequence of Actinoalloteichus fjordicus DSM 46855 (=ADI127-17), type strain of the new species Actinoalloteichus fjordicus.</title>
        <authorList>
            <person name="Ruckert C."/>
            <person name="Nouioui I."/>
            <person name="Willmese J."/>
            <person name="van Wezel G."/>
            <person name="Klenk H.-P."/>
            <person name="Kalinowski J."/>
            <person name="Zotchev S.B."/>
        </authorList>
    </citation>
    <scope>NUCLEOTIDE SEQUENCE [LARGE SCALE GENOMIC DNA]</scope>
    <source>
        <strain evidence="4">ADI127-7</strain>
    </source>
</reference>
<dbReference type="InterPro" id="IPR039422">
    <property type="entry name" value="MarR/SlyA-like"/>
</dbReference>
<dbReference type="SMART" id="SM00347">
    <property type="entry name" value="HTH_MARR"/>
    <property type="match status" value="1"/>
</dbReference>
<dbReference type="InterPro" id="IPR000835">
    <property type="entry name" value="HTH_MarR-typ"/>
</dbReference>
<feature type="compositionally biased region" description="Low complexity" evidence="1">
    <location>
        <begin position="172"/>
        <end position="192"/>
    </location>
</feature>
<dbReference type="SUPFAM" id="SSF46785">
    <property type="entry name" value="Winged helix' DNA-binding domain"/>
    <property type="match status" value="1"/>
</dbReference>
<dbReference type="PROSITE" id="PS50995">
    <property type="entry name" value="HTH_MARR_2"/>
    <property type="match status" value="1"/>
</dbReference>
<feature type="region of interest" description="Disordered" evidence="1">
    <location>
        <begin position="172"/>
        <end position="223"/>
    </location>
</feature>
<accession>A0AAC9LGA4</accession>
<name>A0AAC9LGA4_9PSEU</name>
<dbReference type="PANTHER" id="PTHR33164:SF99">
    <property type="entry name" value="MARR FAMILY REGULATORY PROTEIN"/>
    <property type="match status" value="1"/>
</dbReference>
<dbReference type="GO" id="GO:0006950">
    <property type="term" value="P:response to stress"/>
    <property type="evidence" value="ECO:0007669"/>
    <property type="project" value="TreeGrafter"/>
</dbReference>
<feature type="domain" description="HTH marR-type" evidence="2">
    <location>
        <begin position="1"/>
        <end position="147"/>
    </location>
</feature>
<dbReference type="Pfam" id="PF12802">
    <property type="entry name" value="MarR_2"/>
    <property type="match status" value="1"/>
</dbReference>
<gene>
    <name evidence="3" type="ORF">UA74_18885</name>
</gene>
<dbReference type="InterPro" id="IPR036388">
    <property type="entry name" value="WH-like_DNA-bd_sf"/>
</dbReference>
<dbReference type="AlphaFoldDB" id="A0AAC9LGA4"/>
<evidence type="ECO:0000313" key="3">
    <source>
        <dbReference type="EMBL" id="APU15805.1"/>
    </source>
</evidence>
<dbReference type="GO" id="GO:0003700">
    <property type="term" value="F:DNA-binding transcription factor activity"/>
    <property type="evidence" value="ECO:0007669"/>
    <property type="project" value="InterPro"/>
</dbReference>
<proteinExistence type="predicted"/>